<dbReference type="GO" id="GO:0006355">
    <property type="term" value="P:regulation of DNA-templated transcription"/>
    <property type="evidence" value="ECO:0007669"/>
    <property type="project" value="UniProtKB-ARBA"/>
</dbReference>
<keyword evidence="3" id="KW-0804">Transcription</keyword>
<sequence length="264" mass="29537">MPNERRTVKSDERLFEILTAVREHDGIRITEIANEVDLANSSVHSHLLTLEQAGYVRKTHDGYHLGLKFLEYGTEAQRQQELYAFGRDVINELATETGEKTWGVVEENGQAVYVYGAQGDRSIKTYTSIGHQTHLHHLAAGKAILSQLPADRVEEIIDSERLPQYTQYTITDPADLKAELEEVRERGVAFNLEESVEGLHAIGASVQGENRIHGAISVSGPAHRLSEERLQTELKQKVLGAANELEINIRAHPDKGPLFESDQR</sequence>
<evidence type="ECO:0000259" key="5">
    <source>
        <dbReference type="PROSITE" id="PS51078"/>
    </source>
</evidence>
<dbReference type="PROSITE" id="PS51078">
    <property type="entry name" value="ICLR_ED"/>
    <property type="match status" value="1"/>
</dbReference>
<dbReference type="GeneID" id="71852911"/>
<evidence type="ECO:0000256" key="2">
    <source>
        <dbReference type="ARBA" id="ARBA00023125"/>
    </source>
</evidence>
<dbReference type="PANTHER" id="PTHR30136">
    <property type="entry name" value="HELIX-TURN-HELIX TRANSCRIPTIONAL REGULATOR, ICLR FAMILY"/>
    <property type="match status" value="1"/>
</dbReference>
<keyword evidence="2" id="KW-0238">DNA-binding</keyword>
<reference evidence="6 7" key="1">
    <citation type="journal article" date="2014" name="Int. J. Syst. Evol. Microbiol.">
        <title>Complete genome sequence of Corynebacterium casei LMG S-19264T (=DSM 44701T), isolated from a smear-ripened cheese.</title>
        <authorList>
            <consortium name="US DOE Joint Genome Institute (JGI-PGF)"/>
            <person name="Walter F."/>
            <person name="Albersmeier A."/>
            <person name="Kalinowski J."/>
            <person name="Ruckert C."/>
        </authorList>
    </citation>
    <scope>NUCLEOTIDE SEQUENCE [LARGE SCALE GENOMIC DNA]</scope>
    <source>
        <strain evidence="6 7">IBRC-M 10912</strain>
    </source>
</reference>
<evidence type="ECO:0000256" key="3">
    <source>
        <dbReference type="ARBA" id="ARBA00023163"/>
    </source>
</evidence>
<evidence type="ECO:0000256" key="1">
    <source>
        <dbReference type="ARBA" id="ARBA00023015"/>
    </source>
</evidence>
<dbReference type="PANTHER" id="PTHR30136:SF35">
    <property type="entry name" value="HTH-TYPE TRANSCRIPTIONAL REGULATOR RV1719"/>
    <property type="match status" value="1"/>
</dbReference>
<dbReference type="InterPro" id="IPR014757">
    <property type="entry name" value="Tscrpt_reg_IclR_C"/>
</dbReference>
<evidence type="ECO:0000313" key="7">
    <source>
        <dbReference type="Proteomes" id="UP001595821"/>
    </source>
</evidence>
<dbReference type="InterPro" id="IPR050707">
    <property type="entry name" value="HTH_MetabolicPath_Reg"/>
</dbReference>
<evidence type="ECO:0000259" key="4">
    <source>
        <dbReference type="PROSITE" id="PS51077"/>
    </source>
</evidence>
<dbReference type="SUPFAM" id="SSF55781">
    <property type="entry name" value="GAF domain-like"/>
    <property type="match status" value="1"/>
</dbReference>
<dbReference type="Pfam" id="PF01614">
    <property type="entry name" value="IclR_C"/>
    <property type="match status" value="1"/>
</dbReference>
<dbReference type="Gene3D" id="3.30.450.40">
    <property type="match status" value="1"/>
</dbReference>
<organism evidence="6 7">
    <name type="scientific">Natribaculum luteum</name>
    <dbReference type="NCBI Taxonomy" id="1586232"/>
    <lineage>
        <taxon>Archaea</taxon>
        <taxon>Methanobacteriati</taxon>
        <taxon>Methanobacteriota</taxon>
        <taxon>Stenosarchaea group</taxon>
        <taxon>Halobacteria</taxon>
        <taxon>Halobacteriales</taxon>
        <taxon>Natrialbaceae</taxon>
        <taxon>Natribaculum</taxon>
    </lineage>
</organism>
<dbReference type="SUPFAM" id="SSF46785">
    <property type="entry name" value="Winged helix' DNA-binding domain"/>
    <property type="match status" value="1"/>
</dbReference>
<feature type="domain" description="HTH iclR-type" evidence="4">
    <location>
        <begin position="8"/>
        <end position="67"/>
    </location>
</feature>
<evidence type="ECO:0000313" key="6">
    <source>
        <dbReference type="EMBL" id="MFC4248413.1"/>
    </source>
</evidence>
<accession>A0ABD5P2K7</accession>
<dbReference type="CDD" id="cd00090">
    <property type="entry name" value="HTH_ARSR"/>
    <property type="match status" value="1"/>
</dbReference>
<name>A0ABD5P2K7_9EURY</name>
<dbReference type="EMBL" id="JBHSDJ010000122">
    <property type="protein sequence ID" value="MFC4248413.1"/>
    <property type="molecule type" value="Genomic_DNA"/>
</dbReference>
<dbReference type="SMART" id="SM00346">
    <property type="entry name" value="HTH_ICLR"/>
    <property type="match status" value="1"/>
</dbReference>
<dbReference type="InterPro" id="IPR011991">
    <property type="entry name" value="ArsR-like_HTH"/>
</dbReference>
<dbReference type="Gene3D" id="1.10.10.10">
    <property type="entry name" value="Winged helix-like DNA-binding domain superfamily/Winged helix DNA-binding domain"/>
    <property type="match status" value="1"/>
</dbReference>
<dbReference type="PROSITE" id="PS51077">
    <property type="entry name" value="HTH_ICLR"/>
    <property type="match status" value="1"/>
</dbReference>
<dbReference type="InterPro" id="IPR036390">
    <property type="entry name" value="WH_DNA-bd_sf"/>
</dbReference>
<keyword evidence="1" id="KW-0805">Transcription regulation</keyword>
<gene>
    <name evidence="6" type="ORF">ACFOZ7_15985</name>
</gene>
<dbReference type="GO" id="GO:0003677">
    <property type="term" value="F:DNA binding"/>
    <property type="evidence" value="ECO:0007669"/>
    <property type="project" value="UniProtKB-KW"/>
</dbReference>
<proteinExistence type="predicted"/>
<dbReference type="InterPro" id="IPR029016">
    <property type="entry name" value="GAF-like_dom_sf"/>
</dbReference>
<dbReference type="InterPro" id="IPR036388">
    <property type="entry name" value="WH-like_DNA-bd_sf"/>
</dbReference>
<dbReference type="Pfam" id="PF09339">
    <property type="entry name" value="HTH_IclR"/>
    <property type="match status" value="1"/>
</dbReference>
<feature type="domain" description="IclR-ED" evidence="5">
    <location>
        <begin position="68"/>
        <end position="251"/>
    </location>
</feature>
<protein>
    <submittedName>
        <fullName evidence="6">IclR family transcriptional regulator</fullName>
    </submittedName>
</protein>
<comment type="caution">
    <text evidence="6">The sequence shown here is derived from an EMBL/GenBank/DDBJ whole genome shotgun (WGS) entry which is preliminary data.</text>
</comment>
<dbReference type="RefSeq" id="WP_246972250.1">
    <property type="nucleotide sequence ID" value="NZ_CP095397.1"/>
</dbReference>
<dbReference type="Proteomes" id="UP001595821">
    <property type="component" value="Unassembled WGS sequence"/>
</dbReference>
<dbReference type="InterPro" id="IPR005471">
    <property type="entry name" value="Tscrpt_reg_IclR_N"/>
</dbReference>
<dbReference type="AlphaFoldDB" id="A0ABD5P2K7"/>